<gene>
    <name evidence="1" type="ORF">FPOG_00298</name>
</gene>
<dbReference type="Proteomes" id="UP000005809">
    <property type="component" value="Unassembled WGS sequence"/>
</dbReference>
<comment type="caution">
    <text evidence="1">The sequence shown here is derived from an EMBL/GenBank/DDBJ whole genome shotgun (WGS) entry which is preliminary data.</text>
</comment>
<dbReference type="RefSeq" id="WP_005967500.1">
    <property type="nucleotide sequence ID" value="NZ_JH815384.1"/>
</dbReference>
<reference evidence="1 2" key="1">
    <citation type="submission" date="2012-05" db="EMBL/GenBank/DDBJ databases">
        <title>The Genome Sequence of Fusobacterium periodontium Oral Taxon 201 Strain D10.</title>
        <authorList>
            <consortium name="The Broad Institute Genome Sequencing Platform"/>
            <consortium name="The Broad Institute Genome Sequencing Center for Infectious Disease"/>
            <person name="Earl A."/>
            <person name="Ward D."/>
            <person name="Feldgarden M."/>
            <person name="Gevers D."/>
            <person name="Strauss J."/>
            <person name="Sibley C."/>
            <person name="White A."/>
            <person name="Ambrose C.E."/>
            <person name="Allen-Vercoe E."/>
            <person name="Walker B."/>
            <person name="Young S.K."/>
            <person name="Zeng Q."/>
            <person name="Gargeya S."/>
            <person name="Fitzgerald M."/>
            <person name="Haas B."/>
            <person name="Abouelleil A."/>
            <person name="Alvarado L."/>
            <person name="Arachchi H.M."/>
            <person name="Berlin A.M."/>
            <person name="Chapman S.B."/>
            <person name="Goldberg J."/>
            <person name="Griggs A."/>
            <person name="Gujja S."/>
            <person name="Hansen M."/>
            <person name="Howarth C."/>
            <person name="Imamovic A."/>
            <person name="Larimer J."/>
            <person name="McCowan C."/>
            <person name="Montmayeur A."/>
            <person name="Murphy C."/>
            <person name="Neiman D."/>
            <person name="Pearson M."/>
            <person name="Priest M."/>
            <person name="Roberts A."/>
            <person name="Saif S."/>
            <person name="Shea T."/>
            <person name="Sisk P."/>
            <person name="Sykes S."/>
            <person name="Wortman J."/>
            <person name="Nusbaum C."/>
            <person name="Birren B."/>
        </authorList>
    </citation>
    <scope>NUCLEOTIDE SEQUENCE [LARGE SCALE GENOMIC DNA]</scope>
    <source>
        <strain evidence="1 2">D10</strain>
    </source>
</reference>
<evidence type="ECO:0000313" key="2">
    <source>
        <dbReference type="Proteomes" id="UP000005809"/>
    </source>
</evidence>
<proteinExistence type="predicted"/>
<sequence length="76" mass="8857">MTNLEKAVKEIKETYTEYFIRCKEIGSVKLPKGTLDGHGLEYVEATKILCEKIENIEKSILLKFLIKIFHNKKSIR</sequence>
<dbReference type="EMBL" id="ACIF01000221">
    <property type="protein sequence ID" value="EKA93393.1"/>
    <property type="molecule type" value="Genomic_DNA"/>
</dbReference>
<dbReference type="HOGENOM" id="CLU_2649260_0_0_0"/>
<name>K1HD51_9FUSO</name>
<protein>
    <submittedName>
        <fullName evidence="1">Uncharacterized protein</fullName>
    </submittedName>
</protein>
<accession>K1HD51</accession>
<dbReference type="AlphaFoldDB" id="K1HD51"/>
<dbReference type="PATRIC" id="fig|620833.3.peg.1300"/>
<organism evidence="1 2">
    <name type="scientific">Fusobacterium periodonticum D10</name>
    <dbReference type="NCBI Taxonomy" id="620833"/>
    <lineage>
        <taxon>Bacteria</taxon>
        <taxon>Fusobacteriati</taxon>
        <taxon>Fusobacteriota</taxon>
        <taxon>Fusobacteriia</taxon>
        <taxon>Fusobacteriales</taxon>
        <taxon>Fusobacteriaceae</taxon>
        <taxon>Fusobacterium</taxon>
    </lineage>
</organism>
<evidence type="ECO:0000313" key="1">
    <source>
        <dbReference type="EMBL" id="EKA93393.1"/>
    </source>
</evidence>